<feature type="transmembrane region" description="Helical" evidence="1">
    <location>
        <begin position="61"/>
        <end position="84"/>
    </location>
</feature>
<dbReference type="InterPro" id="IPR039447">
    <property type="entry name" value="UreH-like_TM_dom"/>
</dbReference>
<feature type="transmembrane region" description="Helical" evidence="1">
    <location>
        <begin position="167"/>
        <end position="188"/>
    </location>
</feature>
<keyword evidence="1" id="KW-0812">Transmembrane</keyword>
<protein>
    <recommendedName>
        <fullName evidence="2">Urease accessory protein UreH-like transmembrane domain-containing protein</fullName>
    </recommendedName>
</protein>
<name>A0A3B1CGT9_9ZZZZ</name>
<feature type="transmembrane region" description="Helical" evidence="1">
    <location>
        <begin position="132"/>
        <end position="155"/>
    </location>
</feature>
<keyword evidence="1" id="KW-1133">Transmembrane helix</keyword>
<proteinExistence type="predicted"/>
<dbReference type="PANTHER" id="PTHR42208">
    <property type="entry name" value="HEAVY METAL TRANSPORTER-RELATED"/>
    <property type="match status" value="1"/>
</dbReference>
<gene>
    <name evidence="3" type="ORF">MNBD_NITROSPINAE04-2673</name>
</gene>
<evidence type="ECO:0000256" key="1">
    <source>
        <dbReference type="SAM" id="Phobius"/>
    </source>
</evidence>
<feature type="transmembrane region" description="Helical" evidence="1">
    <location>
        <begin position="90"/>
        <end position="111"/>
    </location>
</feature>
<accession>A0A3B1CGT9</accession>
<sequence length="248" mass="25875">MTTSTEAGFAFVIGLAGGLHCIGMCGGIITALSIARQGAGISGRSQFPRLALYHAGRISGYMLIGLVLGSIGATAASLASTLWIQKGISFFAGAVMVFFGLQTGGFLPDIAGRIPGFSSPAGLLRRAGSGGAPGVWCLMGLANGFLPCGLVYSALALALHSSNPVDGAFIMLLFGMGTLPALAATSLLMRKVDPARRRSLLKFTAVIVVIFGLFIILRTFAMVGEKPIMRHQMMKNYIENGAVHWAVH</sequence>
<dbReference type="Pfam" id="PF13386">
    <property type="entry name" value="DsbD_2"/>
    <property type="match status" value="1"/>
</dbReference>
<dbReference type="PANTHER" id="PTHR42208:SF1">
    <property type="entry name" value="HEAVY METAL TRANSPORTER"/>
    <property type="match status" value="1"/>
</dbReference>
<feature type="transmembrane region" description="Helical" evidence="1">
    <location>
        <begin position="200"/>
        <end position="221"/>
    </location>
</feature>
<dbReference type="AlphaFoldDB" id="A0A3B1CGT9"/>
<dbReference type="EMBL" id="UOGA01000314">
    <property type="protein sequence ID" value="VAX25791.1"/>
    <property type="molecule type" value="Genomic_DNA"/>
</dbReference>
<feature type="transmembrane region" description="Helical" evidence="1">
    <location>
        <begin position="12"/>
        <end position="35"/>
    </location>
</feature>
<evidence type="ECO:0000259" key="2">
    <source>
        <dbReference type="Pfam" id="PF13386"/>
    </source>
</evidence>
<organism evidence="3">
    <name type="scientific">hydrothermal vent metagenome</name>
    <dbReference type="NCBI Taxonomy" id="652676"/>
    <lineage>
        <taxon>unclassified sequences</taxon>
        <taxon>metagenomes</taxon>
        <taxon>ecological metagenomes</taxon>
    </lineage>
</organism>
<evidence type="ECO:0000313" key="3">
    <source>
        <dbReference type="EMBL" id="VAX25791.1"/>
    </source>
</evidence>
<feature type="domain" description="Urease accessory protein UreH-like transmembrane" evidence="2">
    <location>
        <begin position="10"/>
        <end position="213"/>
    </location>
</feature>
<keyword evidence="1" id="KW-0472">Membrane</keyword>
<reference evidence="3" key="1">
    <citation type="submission" date="2018-06" db="EMBL/GenBank/DDBJ databases">
        <authorList>
            <person name="Zhirakovskaya E."/>
        </authorList>
    </citation>
    <scope>NUCLEOTIDE SEQUENCE</scope>
</reference>